<name>A0A2A3ZL49_BREAU</name>
<feature type="region of interest" description="Disordered" evidence="1">
    <location>
        <begin position="482"/>
        <end position="506"/>
    </location>
</feature>
<accession>A0A2A3ZL49</accession>
<dbReference type="RefSeq" id="WP_096147075.1">
    <property type="nucleotide sequence ID" value="NZ_NRHA01000024.1"/>
</dbReference>
<feature type="domain" description="Zorya protein ZorC EH" evidence="2">
    <location>
        <begin position="88"/>
        <end position="417"/>
    </location>
</feature>
<dbReference type="Pfam" id="PF15611">
    <property type="entry name" value="EH_Signature"/>
    <property type="match status" value="1"/>
</dbReference>
<dbReference type="AlphaFoldDB" id="A0A2A3ZL49"/>
<feature type="compositionally biased region" description="Basic residues" evidence="1">
    <location>
        <begin position="494"/>
        <end position="506"/>
    </location>
</feature>
<proteinExistence type="predicted"/>
<sequence length="506" mass="57154">MTLDFPLPSAAAAIRPWSAQNLSAWEELSAEAETLGRRIDNPGLSTETTQRARSVLASDHPELHPELGDPKICRAIASLWAGDTDLAERTMRLPVLQTICENGNLTRLFTFALANVYYTHFDRLDDWDPGLFARAAEYLQQAAAQQKTTRGKDVLIAVQKNPELALGIDAPDKVAGLVLDTDSELPAAMRDIGLDAYSGGRYAEVARQRVYLDRIAHADPGQAYPWLPELCEPEVANAPAPNGRRFGHLVIEAMTSRPVDSPSSEWQGTILKIAADPRARGTITWNTWWSRIPAENLQRVIAWLSGEDIRLFLEAVKIFGEKNYNYDLLRMFPDRENFLKGLLELKLVRETRLFAGNAARTAIRLIMGDELRTNITQLSGANYRETAVIFMDCGPFHVVEGSHNFRMWVIKGEPPEIMKDWKIEQIYSTAFLNELRRDRQPFEDYVALTHNVHKKWISDALMFMSESGQYVPPEAVMSPETYRTVSAERPLPVRPKKRRGRRQGAQ</sequence>
<gene>
    <name evidence="3" type="ORF">CIK59_17180</name>
</gene>
<dbReference type="InterPro" id="IPR028943">
    <property type="entry name" value="ZorC_EH_Signature_dom"/>
</dbReference>
<protein>
    <recommendedName>
        <fullName evidence="2">Zorya protein ZorC EH domain-containing protein</fullName>
    </recommendedName>
</protein>
<dbReference type="Proteomes" id="UP000217881">
    <property type="component" value="Unassembled WGS sequence"/>
</dbReference>
<evidence type="ECO:0000256" key="1">
    <source>
        <dbReference type="SAM" id="MobiDB-lite"/>
    </source>
</evidence>
<evidence type="ECO:0000259" key="2">
    <source>
        <dbReference type="Pfam" id="PF15611"/>
    </source>
</evidence>
<evidence type="ECO:0000313" key="4">
    <source>
        <dbReference type="Proteomes" id="UP000217881"/>
    </source>
</evidence>
<organism evidence="3 4">
    <name type="scientific">Brevibacterium aurantiacum</name>
    <dbReference type="NCBI Taxonomy" id="273384"/>
    <lineage>
        <taxon>Bacteria</taxon>
        <taxon>Bacillati</taxon>
        <taxon>Actinomycetota</taxon>
        <taxon>Actinomycetes</taxon>
        <taxon>Micrococcales</taxon>
        <taxon>Brevibacteriaceae</taxon>
        <taxon>Brevibacterium</taxon>
    </lineage>
</organism>
<dbReference type="EMBL" id="NRHA01000024">
    <property type="protein sequence ID" value="PCC52319.1"/>
    <property type="molecule type" value="Genomic_DNA"/>
</dbReference>
<comment type="caution">
    <text evidence="3">The sequence shown here is derived from an EMBL/GenBank/DDBJ whole genome shotgun (WGS) entry which is preliminary data.</text>
</comment>
<evidence type="ECO:0000313" key="3">
    <source>
        <dbReference type="EMBL" id="PCC52319.1"/>
    </source>
</evidence>
<reference evidence="3 4" key="1">
    <citation type="journal article" date="2017" name="Elife">
        <title>Extensive horizontal gene transfer in cheese-associated bacteria.</title>
        <authorList>
            <person name="Bonham K.S."/>
            <person name="Wolfe B.E."/>
            <person name="Dutton R.J."/>
        </authorList>
    </citation>
    <scope>NUCLEOTIDE SEQUENCE [LARGE SCALE GENOMIC DNA]</scope>
    <source>
        <strain evidence="3 4">738_8</strain>
    </source>
</reference>